<dbReference type="PANTHER" id="PTHR21028:SF2">
    <property type="entry name" value="CYTH DOMAIN-CONTAINING PROTEIN"/>
    <property type="match status" value="1"/>
</dbReference>
<name>A0A099D1C9_9ACTN</name>
<dbReference type="InterPro" id="IPR033469">
    <property type="entry name" value="CYTH-like_dom_sf"/>
</dbReference>
<dbReference type="EMBL" id="JPMV01000039">
    <property type="protein sequence ID" value="KGI79751.1"/>
    <property type="molecule type" value="Genomic_DNA"/>
</dbReference>
<dbReference type="EMBL" id="CP022752">
    <property type="protein sequence ID" value="ASU77986.1"/>
    <property type="molecule type" value="Genomic_DNA"/>
</dbReference>
<dbReference type="Gene3D" id="2.40.320.10">
    <property type="entry name" value="Hypothetical Protein Pfu-838710-001"/>
    <property type="match status" value="1"/>
</dbReference>
<dbReference type="PROSITE" id="PS51707">
    <property type="entry name" value="CYTH"/>
    <property type="match status" value="1"/>
</dbReference>
<evidence type="ECO:0000259" key="1">
    <source>
        <dbReference type="PROSITE" id="PS51707"/>
    </source>
</evidence>
<protein>
    <submittedName>
        <fullName evidence="3">Adenylyl cyclase</fullName>
    </submittedName>
    <submittedName>
        <fullName evidence="2">CYTH domain-containing protein</fullName>
    </submittedName>
</protein>
<dbReference type="eggNOG" id="COG1437">
    <property type="taxonomic scope" value="Bacteria"/>
</dbReference>
<dbReference type="PANTHER" id="PTHR21028">
    <property type="entry name" value="SI:CH211-156B7.4"/>
    <property type="match status" value="1"/>
</dbReference>
<dbReference type="RefSeq" id="WP_043577388.1">
    <property type="nucleotide sequence ID" value="NZ_CP022752.1"/>
</dbReference>
<gene>
    <name evidence="2" type="ORF">CDG81_06320</name>
    <name evidence="3" type="ORF">IL38_21345</name>
</gene>
<evidence type="ECO:0000313" key="4">
    <source>
        <dbReference type="Proteomes" id="UP000029737"/>
    </source>
</evidence>
<feature type="domain" description="CYTH" evidence="1">
    <location>
        <begin position="2"/>
        <end position="182"/>
    </location>
</feature>
<dbReference type="Proteomes" id="UP000215043">
    <property type="component" value="Chromosome"/>
</dbReference>
<dbReference type="CDD" id="cd07890">
    <property type="entry name" value="CYTH-like_AC_IV-like"/>
    <property type="match status" value="1"/>
</dbReference>
<dbReference type="InterPro" id="IPR008173">
    <property type="entry name" value="Adenylyl_cyclase_CyaB"/>
</dbReference>
<dbReference type="SUPFAM" id="SSF55154">
    <property type="entry name" value="CYTH-like phosphatases"/>
    <property type="match status" value="1"/>
</dbReference>
<dbReference type="KEGG" id="aey:CDG81_06320"/>
<dbReference type="HOGENOM" id="CLU_105244_4_0_11"/>
<dbReference type="AlphaFoldDB" id="A0A099D1C9"/>
<sequence>MAVEAELKARVRHPEAVRERLVSRAAEHVQVYWDRYFDRPSGELTDQGYEVRLRTVEDERSSTTVLTFKEPAVHISGSKPEHETTVADGQAVAALLTGLGLTERIAFSKHCRNYRLTENGYELLATLVHVPELEGTFLEVETRVDRTEEVPAGLAVVRTVLTSLELTEDDLTTEQYTAAVAAHRFRTTNAE</sequence>
<organism evidence="2 5">
    <name type="scientific">Actinopolyspora erythraea</name>
    <dbReference type="NCBI Taxonomy" id="414996"/>
    <lineage>
        <taxon>Bacteria</taxon>
        <taxon>Bacillati</taxon>
        <taxon>Actinomycetota</taxon>
        <taxon>Actinomycetes</taxon>
        <taxon>Actinopolysporales</taxon>
        <taxon>Actinopolysporaceae</taxon>
        <taxon>Actinopolyspora</taxon>
    </lineage>
</organism>
<accession>A0A099D1C9</accession>
<proteinExistence type="predicted"/>
<dbReference type="InterPro" id="IPR023577">
    <property type="entry name" value="CYTH_domain"/>
</dbReference>
<dbReference type="Proteomes" id="UP000029737">
    <property type="component" value="Unassembled WGS sequence"/>
</dbReference>
<reference evidence="3 4" key="1">
    <citation type="journal article" date="2014" name="PLoS ONE">
        <title>Identification and Characterization of a New Erythromycin Biosynthetic Gene Cluster in Actinopolyspora erythraea YIM90600, a Novel Erythronolide-Producing Halophilic Actinomycete Isolated from Salt Field.</title>
        <authorList>
            <person name="Chen D."/>
            <person name="Feng J."/>
            <person name="Huang L."/>
            <person name="Zhang Q."/>
            <person name="Wu J."/>
            <person name="Zhu X."/>
            <person name="Duan Y."/>
            <person name="Xu Z."/>
        </authorList>
    </citation>
    <scope>NUCLEOTIDE SEQUENCE [LARGE SCALE GENOMIC DNA]</scope>
    <source>
        <strain evidence="3 4">YIM90600</strain>
    </source>
</reference>
<evidence type="ECO:0000313" key="2">
    <source>
        <dbReference type="EMBL" id="ASU77986.1"/>
    </source>
</evidence>
<dbReference type="Pfam" id="PF01928">
    <property type="entry name" value="CYTH"/>
    <property type="match status" value="1"/>
</dbReference>
<evidence type="ECO:0000313" key="5">
    <source>
        <dbReference type="Proteomes" id="UP000215043"/>
    </source>
</evidence>
<evidence type="ECO:0000313" key="3">
    <source>
        <dbReference type="EMBL" id="KGI79751.1"/>
    </source>
</evidence>
<keyword evidence="4" id="KW-1185">Reference proteome</keyword>
<reference evidence="2 5" key="2">
    <citation type="submission" date="2017-08" db="EMBL/GenBank/DDBJ databases">
        <title>The complete genome sequence of moderately halophilic actinomycete Actinopolyspora erythraea YIM 90600, the producer of novel erythromycin, novel actinopolysporins A-C and tubercidin.</title>
        <authorList>
            <person name="Yin M."/>
            <person name="Tang S."/>
        </authorList>
    </citation>
    <scope>NUCLEOTIDE SEQUENCE [LARGE SCALE GENOMIC DNA]</scope>
    <source>
        <strain evidence="2 5">YIM 90600</strain>
    </source>
</reference>
<dbReference type="OrthoDB" id="3474751at2"/>